<evidence type="ECO:0000313" key="1">
    <source>
        <dbReference type="EMBL" id="VFK21143.1"/>
    </source>
</evidence>
<reference evidence="1" key="1">
    <citation type="submission" date="2019-02" db="EMBL/GenBank/DDBJ databases">
        <authorList>
            <person name="Gruber-Vodicka R. H."/>
            <person name="Seah K. B. B."/>
        </authorList>
    </citation>
    <scope>NUCLEOTIDE SEQUENCE</scope>
    <source>
        <strain evidence="1">BECK_BY7</strain>
    </source>
</reference>
<gene>
    <name evidence="1" type="ORF">BECKLFY1418C_GA0070996_108613</name>
</gene>
<organism evidence="1">
    <name type="scientific">Candidatus Kentrum sp. LFY</name>
    <dbReference type="NCBI Taxonomy" id="2126342"/>
    <lineage>
        <taxon>Bacteria</taxon>
        <taxon>Pseudomonadati</taxon>
        <taxon>Pseudomonadota</taxon>
        <taxon>Gammaproteobacteria</taxon>
        <taxon>Candidatus Kentrum</taxon>
    </lineage>
</organism>
<sequence>MQAADEFQFATSQNESNAVFPDPNTAIICLFPAQLHEWVKFSLLRPDHVLSVRDEASPSESLGFLYPMDRILQINRNIPAFCKSNQWQHTSIPLVWRTSCFARTDILFISRSVSRMRKVL</sequence>
<dbReference type="AlphaFoldDB" id="A0A450WVP3"/>
<name>A0A450WVP3_9GAMM</name>
<accession>A0A450WVP3</accession>
<proteinExistence type="predicted"/>
<protein>
    <submittedName>
        <fullName evidence="1">Uncharacterized protein</fullName>
    </submittedName>
</protein>
<dbReference type="EMBL" id="CAADFN010000086">
    <property type="protein sequence ID" value="VFK21143.1"/>
    <property type="molecule type" value="Genomic_DNA"/>
</dbReference>